<keyword evidence="4 6" id="KW-1133">Transmembrane helix</keyword>
<proteinExistence type="inferred from homology"/>
<evidence type="ECO:0000313" key="8">
    <source>
        <dbReference type="Proteomes" id="UP001597476"/>
    </source>
</evidence>
<evidence type="ECO:0000256" key="3">
    <source>
        <dbReference type="ARBA" id="ARBA00022692"/>
    </source>
</evidence>
<evidence type="ECO:0000256" key="6">
    <source>
        <dbReference type="SAM" id="Phobius"/>
    </source>
</evidence>
<dbReference type="RefSeq" id="WP_380289270.1">
    <property type="nucleotide sequence ID" value="NZ_JBHULY010000005.1"/>
</dbReference>
<comment type="subcellular location">
    <subcellularLocation>
        <location evidence="1">Membrane</location>
        <topology evidence="1">Single-pass membrane protein</topology>
    </subcellularLocation>
</comment>
<dbReference type="Gene3D" id="1.20.1440.20">
    <property type="entry name" value="LemA-like domain"/>
    <property type="match status" value="1"/>
</dbReference>
<name>A0ABW5TB94_9FLAO</name>
<dbReference type="Proteomes" id="UP001597476">
    <property type="component" value="Unassembled WGS sequence"/>
</dbReference>
<accession>A0ABW5TB94</accession>
<dbReference type="EMBL" id="JBHULY010000005">
    <property type="protein sequence ID" value="MFD2725376.1"/>
    <property type="molecule type" value="Genomic_DNA"/>
</dbReference>
<gene>
    <name evidence="7" type="ORF">ACFSR8_04060</name>
</gene>
<reference evidence="8" key="1">
    <citation type="journal article" date="2019" name="Int. J. Syst. Evol. Microbiol.">
        <title>The Global Catalogue of Microorganisms (GCM) 10K type strain sequencing project: providing services to taxonomists for standard genome sequencing and annotation.</title>
        <authorList>
            <consortium name="The Broad Institute Genomics Platform"/>
            <consortium name="The Broad Institute Genome Sequencing Center for Infectious Disease"/>
            <person name="Wu L."/>
            <person name="Ma J."/>
        </authorList>
    </citation>
    <scope>NUCLEOTIDE SEQUENCE [LARGE SCALE GENOMIC DNA]</scope>
    <source>
        <strain evidence="8">KCTC 42398</strain>
    </source>
</reference>
<evidence type="ECO:0000256" key="2">
    <source>
        <dbReference type="ARBA" id="ARBA00008854"/>
    </source>
</evidence>
<evidence type="ECO:0000313" key="7">
    <source>
        <dbReference type="EMBL" id="MFD2725376.1"/>
    </source>
</evidence>
<evidence type="ECO:0000256" key="5">
    <source>
        <dbReference type="ARBA" id="ARBA00023136"/>
    </source>
</evidence>
<keyword evidence="5 6" id="KW-0472">Membrane</keyword>
<keyword evidence="8" id="KW-1185">Reference proteome</keyword>
<protein>
    <submittedName>
        <fullName evidence="7">LemA family protein</fullName>
    </submittedName>
</protein>
<dbReference type="Pfam" id="PF04011">
    <property type="entry name" value="LemA"/>
    <property type="match status" value="1"/>
</dbReference>
<dbReference type="InterPro" id="IPR023353">
    <property type="entry name" value="LemA-like_dom_sf"/>
</dbReference>
<keyword evidence="3 6" id="KW-0812">Transmembrane</keyword>
<dbReference type="PANTHER" id="PTHR34478">
    <property type="entry name" value="PROTEIN LEMA"/>
    <property type="match status" value="1"/>
</dbReference>
<dbReference type="SUPFAM" id="SSF140478">
    <property type="entry name" value="LemA-like"/>
    <property type="match status" value="1"/>
</dbReference>
<evidence type="ECO:0000256" key="1">
    <source>
        <dbReference type="ARBA" id="ARBA00004167"/>
    </source>
</evidence>
<comment type="similarity">
    <text evidence="2">Belongs to the LemA family.</text>
</comment>
<dbReference type="InterPro" id="IPR007156">
    <property type="entry name" value="MamQ_LemA"/>
</dbReference>
<feature type="transmembrane region" description="Helical" evidence="6">
    <location>
        <begin position="5"/>
        <end position="21"/>
    </location>
</feature>
<sequence length="195" mass="21976">MKKFLPWIIIGIIVIGLYSWGKNFNNTAVEYEADAKTAWSNVESAYQRRADLIPNLVATVKGYAAHEKETLEGVIKARSEATKTTIDANSLTPETMAQFQQAQQGLSGALSRLLLTVERYPDLKADKSFLELQSQLEGTENRISVERNRYNEKVNKYDIFTTKFPGKLLAGLFGFEEMPRYKSDPGSKNAPKVEF</sequence>
<organism evidence="7 8">
    <name type="scientific">Hyunsoonleella rubra</name>
    <dbReference type="NCBI Taxonomy" id="1737062"/>
    <lineage>
        <taxon>Bacteria</taxon>
        <taxon>Pseudomonadati</taxon>
        <taxon>Bacteroidota</taxon>
        <taxon>Flavobacteriia</taxon>
        <taxon>Flavobacteriales</taxon>
        <taxon>Flavobacteriaceae</taxon>
    </lineage>
</organism>
<evidence type="ECO:0000256" key="4">
    <source>
        <dbReference type="ARBA" id="ARBA00022989"/>
    </source>
</evidence>
<dbReference type="PANTHER" id="PTHR34478:SF2">
    <property type="entry name" value="MEMBRANE PROTEIN"/>
    <property type="match status" value="1"/>
</dbReference>
<comment type="caution">
    <text evidence="7">The sequence shown here is derived from an EMBL/GenBank/DDBJ whole genome shotgun (WGS) entry which is preliminary data.</text>
</comment>